<reference evidence="2" key="2">
    <citation type="journal article" date="2023" name="IMA Fungus">
        <title>Comparative genomic study of the Penicillium genus elucidates a diverse pangenome and 15 lateral gene transfer events.</title>
        <authorList>
            <person name="Petersen C."/>
            <person name="Sorensen T."/>
            <person name="Nielsen M.R."/>
            <person name="Sondergaard T.E."/>
            <person name="Sorensen J.L."/>
            <person name="Fitzpatrick D.A."/>
            <person name="Frisvad J.C."/>
            <person name="Nielsen K.L."/>
        </authorList>
    </citation>
    <scope>NUCLEOTIDE SEQUENCE</scope>
    <source>
        <strain evidence="2">IBT 29677</strain>
    </source>
</reference>
<dbReference type="RefSeq" id="XP_056493589.1">
    <property type="nucleotide sequence ID" value="XM_056625007.1"/>
</dbReference>
<name>A0A9X0BE59_9EURO</name>
<evidence type="ECO:0000313" key="3">
    <source>
        <dbReference type="Proteomes" id="UP001147747"/>
    </source>
</evidence>
<organism evidence="2 3">
    <name type="scientific">Penicillium cosmopolitanum</name>
    <dbReference type="NCBI Taxonomy" id="1131564"/>
    <lineage>
        <taxon>Eukaryota</taxon>
        <taxon>Fungi</taxon>
        <taxon>Dikarya</taxon>
        <taxon>Ascomycota</taxon>
        <taxon>Pezizomycotina</taxon>
        <taxon>Eurotiomycetes</taxon>
        <taxon>Eurotiomycetidae</taxon>
        <taxon>Eurotiales</taxon>
        <taxon>Aspergillaceae</taxon>
        <taxon>Penicillium</taxon>
    </lineage>
</organism>
<dbReference type="AlphaFoldDB" id="A0A9X0BE59"/>
<dbReference type="GeneID" id="81363987"/>
<protein>
    <recommendedName>
        <fullName evidence="4">Secreted protein</fullName>
    </recommendedName>
</protein>
<keyword evidence="3" id="KW-1185">Reference proteome</keyword>
<comment type="caution">
    <text evidence="2">The sequence shown here is derived from an EMBL/GenBank/DDBJ whole genome shotgun (WGS) entry which is preliminary data.</text>
</comment>
<keyword evidence="1" id="KW-0732">Signal</keyword>
<feature type="signal peptide" evidence="1">
    <location>
        <begin position="1"/>
        <end position="19"/>
    </location>
</feature>
<proteinExistence type="predicted"/>
<evidence type="ECO:0008006" key="4">
    <source>
        <dbReference type="Google" id="ProtNLM"/>
    </source>
</evidence>
<reference evidence="2" key="1">
    <citation type="submission" date="2022-12" db="EMBL/GenBank/DDBJ databases">
        <authorList>
            <person name="Petersen C."/>
        </authorList>
    </citation>
    <scope>NUCLEOTIDE SEQUENCE</scope>
    <source>
        <strain evidence="2">IBT 29677</strain>
    </source>
</reference>
<gene>
    <name evidence="2" type="ORF">N7509_000360</name>
</gene>
<feature type="chain" id="PRO_5040754516" description="Secreted protein" evidence="1">
    <location>
        <begin position="20"/>
        <end position="146"/>
    </location>
</feature>
<sequence length="146" mass="15519">MRPLLFPVLAVIYAKHSVAGTLSIVDVGSQCMIWSNDNHGCTGHSTPFSVPKGEDCSKNKGEETNMLLELGGKAIGNGHDLPMVSVEACTTEKGLPAVWILLEKTGRATFFNKQGNISACTLSDGLKVGSMCDAVDPEVLRNSILN</sequence>
<dbReference type="Proteomes" id="UP001147747">
    <property type="component" value="Unassembled WGS sequence"/>
</dbReference>
<dbReference type="EMBL" id="JAPZBU010000003">
    <property type="protein sequence ID" value="KAJ5413733.1"/>
    <property type="molecule type" value="Genomic_DNA"/>
</dbReference>
<dbReference type="OrthoDB" id="4288742at2759"/>
<accession>A0A9X0BE59</accession>
<evidence type="ECO:0000313" key="2">
    <source>
        <dbReference type="EMBL" id="KAJ5413733.1"/>
    </source>
</evidence>
<evidence type="ECO:0000256" key="1">
    <source>
        <dbReference type="SAM" id="SignalP"/>
    </source>
</evidence>